<proteinExistence type="predicted"/>
<dbReference type="GO" id="GO:0016787">
    <property type="term" value="F:hydrolase activity"/>
    <property type="evidence" value="ECO:0007669"/>
    <property type="project" value="UniProtKB-KW"/>
</dbReference>
<keyword evidence="1" id="KW-0378">Hydrolase</keyword>
<dbReference type="SFLD" id="SFLDG01135">
    <property type="entry name" value="C1.5.6:_HAD__Beta-PGM__Phospha"/>
    <property type="match status" value="1"/>
</dbReference>
<dbReference type="EMBL" id="JXKM01000012">
    <property type="protein sequence ID" value="OJG34817.1"/>
    <property type="molecule type" value="Genomic_DNA"/>
</dbReference>
<dbReference type="PANTHER" id="PTHR18901">
    <property type="entry name" value="2-DEOXYGLUCOSE-6-PHOSPHATE PHOSPHATASE 2"/>
    <property type="match status" value="1"/>
</dbReference>
<dbReference type="Gene3D" id="3.40.50.1000">
    <property type="entry name" value="HAD superfamily/HAD-like"/>
    <property type="match status" value="1"/>
</dbReference>
<dbReference type="PANTHER" id="PTHR18901:SF38">
    <property type="entry name" value="PSEUDOURIDINE-5'-PHOSPHATASE"/>
    <property type="match status" value="1"/>
</dbReference>
<dbReference type="AlphaFoldDB" id="A0A1L8SRV0"/>
<comment type="caution">
    <text evidence="1">The sequence shown here is derived from an EMBL/GenBank/DDBJ whole genome shotgun (WGS) entry which is preliminary data.</text>
</comment>
<protein>
    <submittedName>
        <fullName evidence="1">HAD hydrolase, family IA</fullName>
    </submittedName>
</protein>
<keyword evidence="2" id="KW-1185">Reference proteome</keyword>
<reference evidence="1 2" key="1">
    <citation type="submission" date="2014-12" db="EMBL/GenBank/DDBJ databases">
        <title>Draft genome sequences of 29 type strains of Enterococci.</title>
        <authorList>
            <person name="Zhong Z."/>
            <person name="Sun Z."/>
            <person name="Liu W."/>
            <person name="Zhang W."/>
            <person name="Zhang H."/>
        </authorList>
    </citation>
    <scope>NUCLEOTIDE SEQUENCE [LARGE SCALE GENOMIC DNA]</scope>
    <source>
        <strain evidence="1 2">DSM 22802</strain>
    </source>
</reference>
<name>A0A1L8SRV0_9ENTE</name>
<dbReference type="Gene3D" id="1.10.150.240">
    <property type="entry name" value="Putative phosphatase, domain 2"/>
    <property type="match status" value="1"/>
</dbReference>
<accession>A0A1L8SRV0</accession>
<dbReference type="InterPro" id="IPR041492">
    <property type="entry name" value="HAD_2"/>
</dbReference>
<evidence type="ECO:0000313" key="2">
    <source>
        <dbReference type="Proteomes" id="UP000183700"/>
    </source>
</evidence>
<dbReference type="Pfam" id="PF13419">
    <property type="entry name" value="HAD_2"/>
    <property type="match status" value="1"/>
</dbReference>
<dbReference type="InterPro" id="IPR006439">
    <property type="entry name" value="HAD-SF_hydro_IA"/>
</dbReference>
<dbReference type="SFLD" id="SFLDG01129">
    <property type="entry name" value="C1.5:_HAD__Beta-PGM__Phosphata"/>
    <property type="match status" value="1"/>
</dbReference>
<dbReference type="STRING" id="319970.RV00_GL000699"/>
<dbReference type="SFLD" id="SFLDS00003">
    <property type="entry name" value="Haloacid_Dehalogenase"/>
    <property type="match status" value="1"/>
</dbReference>
<dbReference type="InterPro" id="IPR023198">
    <property type="entry name" value="PGP-like_dom2"/>
</dbReference>
<evidence type="ECO:0000313" key="1">
    <source>
        <dbReference type="EMBL" id="OJG34817.1"/>
    </source>
</evidence>
<dbReference type="RefSeq" id="WP_071863057.1">
    <property type="nucleotide sequence ID" value="NZ_CP151540.1"/>
</dbReference>
<sequence>MLEAIIFDMDGVLVDSEYTYFQSKSAILAEAGHPVEESYHFQFMGTTSEYMWAQMKQAFDLPLSVPEYVAEMTARRRAMIERDGVRVIPHVQSFVKRLHESGLKLAVASSSSLAEIKENLLEIGLADYFSEVVSTEEVKHSKPAPDVYLAAAERIGVDPKNCLGIEDTKNGTGAVRNAGMVCVGFANPAFPKQDLAFADVVVTSFVDLDQPKLNEIYQKVREIDA</sequence>
<dbReference type="SUPFAM" id="SSF56784">
    <property type="entry name" value="HAD-like"/>
    <property type="match status" value="1"/>
</dbReference>
<dbReference type="InterPro" id="IPR036412">
    <property type="entry name" value="HAD-like_sf"/>
</dbReference>
<dbReference type="NCBIfam" id="TIGR01509">
    <property type="entry name" value="HAD-SF-IA-v3"/>
    <property type="match status" value="1"/>
</dbReference>
<dbReference type="Proteomes" id="UP000183700">
    <property type="component" value="Unassembled WGS sequence"/>
</dbReference>
<dbReference type="OrthoDB" id="9797743at2"/>
<dbReference type="PRINTS" id="PR00413">
    <property type="entry name" value="HADHALOGNASE"/>
</dbReference>
<organism evidence="1 2">
    <name type="scientific">Enterococcus devriesei</name>
    <dbReference type="NCBI Taxonomy" id="319970"/>
    <lineage>
        <taxon>Bacteria</taxon>
        <taxon>Bacillati</taxon>
        <taxon>Bacillota</taxon>
        <taxon>Bacilli</taxon>
        <taxon>Lactobacillales</taxon>
        <taxon>Enterococcaceae</taxon>
        <taxon>Enterococcus</taxon>
    </lineage>
</organism>
<gene>
    <name evidence="1" type="ORF">RV00_GL000699</name>
</gene>
<dbReference type="InterPro" id="IPR023214">
    <property type="entry name" value="HAD_sf"/>
</dbReference>